<comment type="caution">
    <text evidence="4">The sequence shown here is derived from an EMBL/GenBank/DDBJ whole genome shotgun (WGS) entry which is preliminary data.</text>
</comment>
<evidence type="ECO:0000256" key="1">
    <source>
        <dbReference type="PROSITE-ProRule" id="PRU00285"/>
    </source>
</evidence>
<name>A0A328Z194_9BURK</name>
<dbReference type="Gene3D" id="2.60.40.790">
    <property type="match status" value="1"/>
</dbReference>
<sequence length="124" mass="13430">MFFTPVLRRTPYATRAAAPADFALQRFLQSTLASPGTAVSQDDKTVTLQIDVPGLSREQLHVHIEGTQVRLSSVEGAPRQVQRAWELHDEIDAQASSAKLENGVLTLVLAKVAPQSRATQLAIG</sequence>
<dbReference type="AlphaFoldDB" id="A0A328Z194"/>
<protein>
    <submittedName>
        <fullName evidence="4">HSP20 family molecular chaperone IbpA</fullName>
    </submittedName>
</protein>
<feature type="domain" description="CS" evidence="3">
    <location>
        <begin position="32"/>
        <end position="122"/>
    </location>
</feature>
<dbReference type="InterPro" id="IPR007052">
    <property type="entry name" value="CS_dom"/>
</dbReference>
<dbReference type="InterPro" id="IPR002068">
    <property type="entry name" value="A-crystallin/Hsp20_dom"/>
</dbReference>
<feature type="domain" description="SHSP" evidence="2">
    <location>
        <begin position="28"/>
        <end position="124"/>
    </location>
</feature>
<dbReference type="EMBL" id="QLTA01000025">
    <property type="protein sequence ID" value="RAR79729.1"/>
    <property type="molecule type" value="Genomic_DNA"/>
</dbReference>
<dbReference type="PROSITE" id="PS51203">
    <property type="entry name" value="CS"/>
    <property type="match status" value="1"/>
</dbReference>
<accession>A0A328Z194</accession>
<organism evidence="4 5">
    <name type="scientific">Paracidovorax anthurii</name>
    <dbReference type="NCBI Taxonomy" id="78229"/>
    <lineage>
        <taxon>Bacteria</taxon>
        <taxon>Pseudomonadati</taxon>
        <taxon>Pseudomonadota</taxon>
        <taxon>Betaproteobacteria</taxon>
        <taxon>Burkholderiales</taxon>
        <taxon>Comamonadaceae</taxon>
        <taxon>Paracidovorax</taxon>
    </lineage>
</organism>
<dbReference type="OrthoDB" id="8794599at2"/>
<evidence type="ECO:0000313" key="5">
    <source>
        <dbReference type="Proteomes" id="UP000248856"/>
    </source>
</evidence>
<dbReference type="PROSITE" id="PS01031">
    <property type="entry name" value="SHSP"/>
    <property type="match status" value="1"/>
</dbReference>
<dbReference type="SUPFAM" id="SSF49764">
    <property type="entry name" value="HSP20-like chaperones"/>
    <property type="match status" value="1"/>
</dbReference>
<dbReference type="CDD" id="cd00298">
    <property type="entry name" value="ACD_sHsps_p23-like"/>
    <property type="match status" value="1"/>
</dbReference>
<dbReference type="RefSeq" id="WP_111877854.1">
    <property type="nucleotide sequence ID" value="NZ_CBCSGC010000089.1"/>
</dbReference>
<reference evidence="4 5" key="1">
    <citation type="submission" date="2018-06" db="EMBL/GenBank/DDBJ databases">
        <title>Genomic Encyclopedia of Archaeal and Bacterial Type Strains, Phase II (KMG-II): from individual species to whole genera.</title>
        <authorList>
            <person name="Goeker M."/>
        </authorList>
    </citation>
    <scope>NUCLEOTIDE SEQUENCE [LARGE SCALE GENOMIC DNA]</scope>
    <source>
        <strain evidence="4 5">CFPB 3232</strain>
    </source>
</reference>
<dbReference type="Pfam" id="PF04969">
    <property type="entry name" value="CS"/>
    <property type="match status" value="1"/>
</dbReference>
<evidence type="ECO:0000259" key="3">
    <source>
        <dbReference type="PROSITE" id="PS51203"/>
    </source>
</evidence>
<evidence type="ECO:0000313" key="4">
    <source>
        <dbReference type="EMBL" id="RAR79729.1"/>
    </source>
</evidence>
<evidence type="ECO:0000259" key="2">
    <source>
        <dbReference type="PROSITE" id="PS01031"/>
    </source>
</evidence>
<gene>
    <name evidence="4" type="ORF">AX018_102551</name>
</gene>
<dbReference type="Proteomes" id="UP000248856">
    <property type="component" value="Unassembled WGS sequence"/>
</dbReference>
<keyword evidence="5" id="KW-1185">Reference proteome</keyword>
<dbReference type="InterPro" id="IPR008978">
    <property type="entry name" value="HSP20-like_chaperone"/>
</dbReference>
<proteinExistence type="inferred from homology"/>
<comment type="similarity">
    <text evidence="1">Belongs to the small heat shock protein (HSP20) family.</text>
</comment>